<gene>
    <name evidence="2" type="ORF">AVDCRST_MAG14-2809</name>
</gene>
<accession>A0A6J4R5B6</accession>
<feature type="region of interest" description="Disordered" evidence="1">
    <location>
        <begin position="1"/>
        <end position="171"/>
    </location>
</feature>
<evidence type="ECO:0000256" key="1">
    <source>
        <dbReference type="SAM" id="MobiDB-lite"/>
    </source>
</evidence>
<organism evidence="2">
    <name type="scientific">uncultured Rubrobacteraceae bacterium</name>
    <dbReference type="NCBI Taxonomy" id="349277"/>
    <lineage>
        <taxon>Bacteria</taxon>
        <taxon>Bacillati</taxon>
        <taxon>Actinomycetota</taxon>
        <taxon>Rubrobacteria</taxon>
        <taxon>Rubrobacterales</taxon>
        <taxon>Rubrobacteraceae</taxon>
        <taxon>environmental samples</taxon>
    </lineage>
</organism>
<feature type="non-terminal residue" evidence="2">
    <location>
        <position position="171"/>
    </location>
</feature>
<name>A0A6J4R5B6_9ACTN</name>
<evidence type="ECO:0000313" key="2">
    <source>
        <dbReference type="EMBL" id="CAA9463238.1"/>
    </source>
</evidence>
<dbReference type="AlphaFoldDB" id="A0A6J4R5B6"/>
<feature type="compositionally biased region" description="Low complexity" evidence="1">
    <location>
        <begin position="155"/>
        <end position="171"/>
    </location>
</feature>
<reference evidence="2" key="1">
    <citation type="submission" date="2020-02" db="EMBL/GenBank/DDBJ databases">
        <authorList>
            <person name="Meier V. D."/>
        </authorList>
    </citation>
    <scope>NUCLEOTIDE SEQUENCE</scope>
    <source>
        <strain evidence="2">AVDCRST_MAG14</strain>
    </source>
</reference>
<feature type="non-terminal residue" evidence="2">
    <location>
        <position position="1"/>
    </location>
</feature>
<dbReference type="EMBL" id="CADCVG010000116">
    <property type="protein sequence ID" value="CAA9463238.1"/>
    <property type="molecule type" value="Genomic_DNA"/>
</dbReference>
<proteinExistence type="predicted"/>
<protein>
    <submittedName>
        <fullName evidence="2">Uncharacterized protein</fullName>
    </submittedName>
</protein>
<sequence length="171" mass="18430">EQAVLSASIGIRGRGDRPALVRGTRLVGTAPRPDPAAHARGRLPPAPLHRQPGVPGTQDLPTGDRWLSDSRAPRRHPRRPLTPHSRAGRRDTPYPPGISLRGPGRDVRPGLPGVRKRRHNAYPPRQRGVQDRRPHKTPQAPLGPSARHGLTLRSPGGDAAGRPARHPPGAL</sequence>